<organism evidence="1 2">
    <name type="scientific">Coprinopsis cinerea (strain Okayama-7 / 130 / ATCC MYA-4618 / FGSC 9003)</name>
    <name type="common">Inky cap fungus</name>
    <name type="synonym">Hormographiella aspergillata</name>
    <dbReference type="NCBI Taxonomy" id="240176"/>
    <lineage>
        <taxon>Eukaryota</taxon>
        <taxon>Fungi</taxon>
        <taxon>Dikarya</taxon>
        <taxon>Basidiomycota</taxon>
        <taxon>Agaricomycotina</taxon>
        <taxon>Agaricomycetes</taxon>
        <taxon>Agaricomycetidae</taxon>
        <taxon>Agaricales</taxon>
        <taxon>Agaricineae</taxon>
        <taxon>Psathyrellaceae</taxon>
        <taxon>Coprinopsis</taxon>
    </lineage>
</organism>
<keyword evidence="2" id="KW-1185">Reference proteome</keyword>
<proteinExistence type="predicted"/>
<dbReference type="VEuPathDB" id="FungiDB:CC1G_14492"/>
<evidence type="ECO:0000313" key="1">
    <source>
        <dbReference type="EMBL" id="EFI28000.1"/>
    </source>
</evidence>
<reference evidence="1 2" key="1">
    <citation type="journal article" date="2010" name="Proc. Natl. Acad. Sci. U.S.A.">
        <title>Insights into evolution of multicellular fungi from the assembled chromosomes of the mushroom Coprinopsis cinerea (Coprinus cinereus).</title>
        <authorList>
            <person name="Stajich J.E."/>
            <person name="Wilke S.K."/>
            <person name="Ahren D."/>
            <person name="Au C.H."/>
            <person name="Birren B.W."/>
            <person name="Borodovsky M."/>
            <person name="Burns C."/>
            <person name="Canback B."/>
            <person name="Casselton L.A."/>
            <person name="Cheng C.K."/>
            <person name="Deng J."/>
            <person name="Dietrich F.S."/>
            <person name="Fargo D.C."/>
            <person name="Farman M.L."/>
            <person name="Gathman A.C."/>
            <person name="Goldberg J."/>
            <person name="Guigo R."/>
            <person name="Hoegger P.J."/>
            <person name="Hooker J.B."/>
            <person name="Huggins A."/>
            <person name="James T.Y."/>
            <person name="Kamada T."/>
            <person name="Kilaru S."/>
            <person name="Kodira C."/>
            <person name="Kues U."/>
            <person name="Kupfer D."/>
            <person name="Kwan H.S."/>
            <person name="Lomsadze A."/>
            <person name="Li W."/>
            <person name="Lilly W.W."/>
            <person name="Ma L.J."/>
            <person name="Mackey A.J."/>
            <person name="Manning G."/>
            <person name="Martin F."/>
            <person name="Muraguchi H."/>
            <person name="Natvig D.O."/>
            <person name="Palmerini H."/>
            <person name="Ramesh M.A."/>
            <person name="Rehmeyer C.J."/>
            <person name="Roe B.A."/>
            <person name="Shenoy N."/>
            <person name="Stanke M."/>
            <person name="Ter-Hovhannisyan V."/>
            <person name="Tunlid A."/>
            <person name="Velagapudi R."/>
            <person name="Vision T.J."/>
            <person name="Zeng Q."/>
            <person name="Zolan M.E."/>
            <person name="Pukkila P.J."/>
        </authorList>
    </citation>
    <scope>NUCLEOTIDE SEQUENCE [LARGE SCALE GENOMIC DNA]</scope>
    <source>
        <strain evidence="2">Okayama-7 / 130 / ATCC MYA-4618 / FGSC 9003</strain>
    </source>
</reference>
<dbReference type="AlphaFoldDB" id="D6RLV2"/>
<dbReference type="HOGENOM" id="CLU_818943_0_0_1"/>
<protein>
    <submittedName>
        <fullName evidence="1">Uncharacterized protein</fullName>
    </submittedName>
</protein>
<dbReference type="KEGG" id="cci:CC1G_14492"/>
<dbReference type="Proteomes" id="UP000001861">
    <property type="component" value="Unassembled WGS sequence"/>
</dbReference>
<comment type="caution">
    <text evidence="1">The sequence shown here is derived from an EMBL/GenBank/DDBJ whole genome shotgun (WGS) entry which is preliminary data.</text>
</comment>
<name>D6RLV2_COPC7</name>
<dbReference type="RefSeq" id="XP_002911494.1">
    <property type="nucleotide sequence ID" value="XM_002911448.1"/>
</dbReference>
<gene>
    <name evidence="1" type="ORF">CC1G_14492</name>
</gene>
<dbReference type="InParanoid" id="D6RLV2"/>
<evidence type="ECO:0000313" key="2">
    <source>
        <dbReference type="Proteomes" id="UP000001861"/>
    </source>
</evidence>
<dbReference type="GeneID" id="9378865"/>
<sequence>MSNPFPIPNMSETDDIRVDRGGLITLHMSRCLHILQALMVDGERISREGHMGTFIRCVEFELIITSWLIACYITSWGWKDLCLPPAFGLIVQATATGLLEDELVVEALAYNLGTSLPPTPSDPPRAWWVDFPSRQSEAPKSQDDMEDLDRLYPADNTQLTILLNAIAAGCTPPCPALLSASTGWTPLAEDVRDSITSADSLLLTVFRNGIPDGLLDFDVGYRWWEGPVPPMTASQRYYLTFRAWWNEQPNSITRGSLRLKTTAELRAAIDTLVEERDQVDEDIAKALVRVVGLRIQLKRS</sequence>
<dbReference type="EMBL" id="AACS02000004">
    <property type="protein sequence ID" value="EFI28000.1"/>
    <property type="molecule type" value="Genomic_DNA"/>
</dbReference>
<accession>D6RLV2</accession>